<dbReference type="GO" id="GO:0016740">
    <property type="term" value="F:transferase activity"/>
    <property type="evidence" value="ECO:0007669"/>
    <property type="project" value="UniProtKB-KW"/>
</dbReference>
<evidence type="ECO:0000313" key="14">
    <source>
        <dbReference type="EMBL" id="NID04042.1"/>
    </source>
</evidence>
<evidence type="ECO:0000256" key="7">
    <source>
        <dbReference type="ARBA" id="ARBA00022723"/>
    </source>
</evidence>
<evidence type="ECO:0000256" key="13">
    <source>
        <dbReference type="SAM" id="MobiDB-lite"/>
    </source>
</evidence>
<organism evidence="14 15">
    <name type="scientific">Luteibacter jiangsuensis</name>
    <dbReference type="NCBI Taxonomy" id="637577"/>
    <lineage>
        <taxon>Bacteria</taxon>
        <taxon>Pseudomonadati</taxon>
        <taxon>Pseudomonadota</taxon>
        <taxon>Gammaproteobacteria</taxon>
        <taxon>Lysobacterales</taxon>
        <taxon>Rhodanobacteraceae</taxon>
        <taxon>Luteibacter</taxon>
    </lineage>
</organism>
<dbReference type="InterPro" id="IPR024932">
    <property type="entry name" value="ApbE"/>
</dbReference>
<evidence type="ECO:0000313" key="15">
    <source>
        <dbReference type="Proteomes" id="UP001429601"/>
    </source>
</evidence>
<protein>
    <recommendedName>
        <fullName evidence="4 12">FAD:protein FMN transferase</fullName>
        <ecNumber evidence="3 12">2.7.1.180</ecNumber>
    </recommendedName>
    <alternativeName>
        <fullName evidence="10 12">Flavin transferase</fullName>
    </alternativeName>
</protein>
<dbReference type="PANTHER" id="PTHR30040">
    <property type="entry name" value="THIAMINE BIOSYNTHESIS LIPOPROTEIN APBE"/>
    <property type="match status" value="1"/>
</dbReference>
<keyword evidence="15" id="KW-1185">Reference proteome</keyword>
<keyword evidence="7 12" id="KW-0479">Metal-binding</keyword>
<evidence type="ECO:0000256" key="3">
    <source>
        <dbReference type="ARBA" id="ARBA00011955"/>
    </source>
</evidence>
<comment type="caution">
    <text evidence="14">The sequence shown here is derived from an EMBL/GenBank/DDBJ whole genome shotgun (WGS) entry which is preliminary data.</text>
</comment>
<evidence type="ECO:0000256" key="11">
    <source>
        <dbReference type="ARBA" id="ARBA00048540"/>
    </source>
</evidence>
<dbReference type="Proteomes" id="UP001429601">
    <property type="component" value="Unassembled WGS sequence"/>
</dbReference>
<evidence type="ECO:0000256" key="4">
    <source>
        <dbReference type="ARBA" id="ARBA00016337"/>
    </source>
</evidence>
<evidence type="ECO:0000256" key="10">
    <source>
        <dbReference type="ARBA" id="ARBA00031306"/>
    </source>
</evidence>
<dbReference type="InterPro" id="IPR003374">
    <property type="entry name" value="ApbE-like_sf"/>
</dbReference>
<sequence length="382" mass="40557">MRAETHRAPNAVGARPARDGSSRNAPGSLARICHSVVCLLALVCAPAFASDIHRFEGETMGTTWSVNAVLPDGADEHAIEQGIQAEVDRVVTQMSTYDDTSDLSRFNRAPAGTWQALPPELFTVLRYALQLGKASGGAYDPTVGPLVNLWGFGPGKASAGKPSSHDPVHPYAPPDAAAIAEARKRVGWAKIRLDEAHRRAFQPGGVYVDLSAVAKGFGVDQVARFLDRSGVDAYLVEVGGELRGHGRKPDGSPWRVGIERPGAAAGAVDDPDEVGRVLSLDDKAIATSGDYRHFFESGGRFFSHHIDPRTGYPVAHRVASVSVVANDCMHADPLGTTLTVLGPDEGMAFAKRHGIAALFILHDGDGHVVERMSPAFAALVKP</sequence>
<evidence type="ECO:0000256" key="5">
    <source>
        <dbReference type="ARBA" id="ARBA00022630"/>
    </source>
</evidence>
<comment type="catalytic activity">
    <reaction evidence="11 12">
        <text>L-threonyl-[protein] + FAD = FMN-L-threonyl-[protein] + AMP + H(+)</text>
        <dbReference type="Rhea" id="RHEA:36847"/>
        <dbReference type="Rhea" id="RHEA-COMP:11060"/>
        <dbReference type="Rhea" id="RHEA-COMP:11061"/>
        <dbReference type="ChEBI" id="CHEBI:15378"/>
        <dbReference type="ChEBI" id="CHEBI:30013"/>
        <dbReference type="ChEBI" id="CHEBI:57692"/>
        <dbReference type="ChEBI" id="CHEBI:74257"/>
        <dbReference type="ChEBI" id="CHEBI:456215"/>
        <dbReference type="EC" id="2.7.1.180"/>
    </reaction>
</comment>
<evidence type="ECO:0000256" key="6">
    <source>
        <dbReference type="ARBA" id="ARBA00022679"/>
    </source>
</evidence>
<dbReference type="Gene3D" id="3.10.520.10">
    <property type="entry name" value="ApbE-like domains"/>
    <property type="match status" value="1"/>
</dbReference>
<dbReference type="PANTHER" id="PTHR30040:SF2">
    <property type="entry name" value="FAD:PROTEIN FMN TRANSFERASE"/>
    <property type="match status" value="1"/>
</dbReference>
<comment type="cofactor">
    <cofactor evidence="1">
        <name>Mg(2+)</name>
        <dbReference type="ChEBI" id="CHEBI:18420"/>
    </cofactor>
</comment>
<keyword evidence="6 12" id="KW-0808">Transferase</keyword>
<proteinExistence type="inferred from homology"/>
<keyword evidence="5 12" id="KW-0285">Flavoprotein</keyword>
<dbReference type="EMBL" id="JAAQQR010000002">
    <property type="protein sequence ID" value="NID04042.1"/>
    <property type="molecule type" value="Genomic_DNA"/>
</dbReference>
<evidence type="ECO:0000256" key="8">
    <source>
        <dbReference type="ARBA" id="ARBA00022827"/>
    </source>
</evidence>
<evidence type="ECO:0000256" key="12">
    <source>
        <dbReference type="PIRNR" id="PIRNR006268"/>
    </source>
</evidence>
<dbReference type="SUPFAM" id="SSF143631">
    <property type="entry name" value="ApbE-like"/>
    <property type="match status" value="1"/>
</dbReference>
<dbReference type="EC" id="2.7.1.180" evidence="3 12"/>
<dbReference type="RefSeq" id="WP_167123340.1">
    <property type="nucleotide sequence ID" value="NZ_JAAQQR010000002.1"/>
</dbReference>
<evidence type="ECO:0000256" key="1">
    <source>
        <dbReference type="ARBA" id="ARBA00001946"/>
    </source>
</evidence>
<gene>
    <name evidence="14" type="ORF">HBF26_04045</name>
</gene>
<keyword evidence="8 12" id="KW-0274">FAD</keyword>
<evidence type="ECO:0000256" key="2">
    <source>
        <dbReference type="ARBA" id="ARBA00008282"/>
    </source>
</evidence>
<dbReference type="PIRSF" id="PIRSF006268">
    <property type="entry name" value="ApbE"/>
    <property type="match status" value="1"/>
</dbReference>
<reference evidence="14 15" key="1">
    <citation type="journal article" date="2011" name="Curr. Microbiol.">
        <title>Luteibacter jiangsuensis sp. nov.: a methamidophos-degrading bacterium isolated from a methamidophos-manufacturing factory.</title>
        <authorList>
            <person name="Wang L."/>
            <person name="Wang G.L."/>
            <person name="Li S.P."/>
            <person name="Jiang J.D."/>
        </authorList>
    </citation>
    <scope>NUCLEOTIDE SEQUENCE [LARGE SCALE GENOMIC DNA]</scope>
    <source>
        <strain evidence="14 15">CGMCC 1.10133</strain>
    </source>
</reference>
<evidence type="ECO:0000256" key="9">
    <source>
        <dbReference type="ARBA" id="ARBA00022842"/>
    </source>
</evidence>
<keyword evidence="9 12" id="KW-0460">Magnesium</keyword>
<comment type="similarity">
    <text evidence="2 12">Belongs to the ApbE family.</text>
</comment>
<dbReference type="Pfam" id="PF02424">
    <property type="entry name" value="ApbE"/>
    <property type="match status" value="1"/>
</dbReference>
<accession>A0ABX0Q120</accession>
<name>A0ABX0Q120_9GAMM</name>
<feature type="region of interest" description="Disordered" evidence="13">
    <location>
        <begin position="1"/>
        <end position="25"/>
    </location>
</feature>